<evidence type="ECO:0000256" key="9">
    <source>
        <dbReference type="RuleBase" id="RU004016"/>
    </source>
</evidence>
<feature type="domain" description="Peptidase S11 D-alanyl-D-alanine carboxypeptidase A N-terminal" evidence="11">
    <location>
        <begin position="59"/>
        <end position="276"/>
    </location>
</feature>
<feature type="active site" description="Proton acceptor" evidence="7">
    <location>
        <position position="93"/>
    </location>
</feature>
<evidence type="ECO:0000256" key="8">
    <source>
        <dbReference type="PIRSR" id="PIRSR618044-2"/>
    </source>
</evidence>
<evidence type="ECO:0000313" key="12">
    <source>
        <dbReference type="EMBL" id="OGZ64714.1"/>
    </source>
</evidence>
<keyword evidence="10" id="KW-0175">Coiled coil</keyword>
<evidence type="ECO:0000256" key="6">
    <source>
        <dbReference type="ARBA" id="ARBA00023316"/>
    </source>
</evidence>
<dbReference type="Gene3D" id="3.40.710.10">
    <property type="entry name" value="DD-peptidase/beta-lactamase superfamily"/>
    <property type="match status" value="1"/>
</dbReference>
<dbReference type="PRINTS" id="PR00725">
    <property type="entry name" value="DADACBPTASE1"/>
</dbReference>
<feature type="active site" evidence="7">
    <location>
        <position position="145"/>
    </location>
</feature>
<evidence type="ECO:0000313" key="13">
    <source>
        <dbReference type="Proteomes" id="UP000176855"/>
    </source>
</evidence>
<dbReference type="InterPro" id="IPR000871">
    <property type="entry name" value="Beta-lactam_class-A"/>
</dbReference>
<protein>
    <recommendedName>
        <fullName evidence="11">Peptidase S11 D-alanyl-D-alanine carboxypeptidase A N-terminal domain-containing protein</fullName>
    </recommendedName>
</protein>
<feature type="binding site" evidence="8">
    <location>
        <position position="248"/>
    </location>
    <ligand>
        <name>substrate</name>
    </ligand>
</feature>
<evidence type="ECO:0000256" key="1">
    <source>
        <dbReference type="ARBA" id="ARBA00007164"/>
    </source>
</evidence>
<keyword evidence="4" id="KW-0133">Cell shape</keyword>
<dbReference type="InterPro" id="IPR012338">
    <property type="entry name" value="Beta-lactam/transpept-like"/>
</dbReference>
<dbReference type="SUPFAM" id="SSF56601">
    <property type="entry name" value="beta-lactamase/transpeptidase-like"/>
    <property type="match status" value="1"/>
</dbReference>
<dbReference type="GO" id="GO:0046677">
    <property type="term" value="P:response to antibiotic"/>
    <property type="evidence" value="ECO:0007669"/>
    <property type="project" value="InterPro"/>
</dbReference>
<reference evidence="12 13" key="1">
    <citation type="journal article" date="2016" name="Nat. Commun.">
        <title>Thousands of microbial genomes shed light on interconnected biogeochemical processes in an aquifer system.</title>
        <authorList>
            <person name="Anantharaman K."/>
            <person name="Brown C.T."/>
            <person name="Hug L.A."/>
            <person name="Sharon I."/>
            <person name="Castelle C.J."/>
            <person name="Probst A.J."/>
            <person name="Thomas B.C."/>
            <person name="Singh A."/>
            <person name="Wilkins M.J."/>
            <person name="Karaoz U."/>
            <person name="Brodie E.L."/>
            <person name="Williams K.H."/>
            <person name="Hubbard S.S."/>
            <person name="Banfield J.F."/>
        </authorList>
    </citation>
    <scope>NUCLEOTIDE SEQUENCE [LARGE SCALE GENOMIC DNA]</scope>
</reference>
<feature type="active site" description="Acyl-ester intermediate" evidence="7">
    <location>
        <position position="90"/>
    </location>
</feature>
<keyword evidence="5" id="KW-0573">Peptidoglycan synthesis</keyword>
<dbReference type="GO" id="GO:0009252">
    <property type="term" value="P:peptidoglycan biosynthetic process"/>
    <property type="evidence" value="ECO:0007669"/>
    <property type="project" value="UniProtKB-KW"/>
</dbReference>
<evidence type="ECO:0000259" key="11">
    <source>
        <dbReference type="Pfam" id="PF00768"/>
    </source>
</evidence>
<evidence type="ECO:0000256" key="10">
    <source>
        <dbReference type="SAM" id="Coils"/>
    </source>
</evidence>
<dbReference type="GO" id="GO:0030655">
    <property type="term" value="P:beta-lactam antibiotic catabolic process"/>
    <property type="evidence" value="ECO:0007669"/>
    <property type="project" value="InterPro"/>
</dbReference>
<evidence type="ECO:0000256" key="5">
    <source>
        <dbReference type="ARBA" id="ARBA00022984"/>
    </source>
</evidence>
<dbReference type="InterPro" id="IPR001967">
    <property type="entry name" value="Peptidase_S11_N"/>
</dbReference>
<dbReference type="AlphaFoldDB" id="A0A1G2HQA8"/>
<proteinExistence type="inferred from homology"/>
<dbReference type="GO" id="GO:0008800">
    <property type="term" value="F:beta-lactamase activity"/>
    <property type="evidence" value="ECO:0007669"/>
    <property type="project" value="InterPro"/>
</dbReference>
<dbReference type="PANTHER" id="PTHR35333:SF3">
    <property type="entry name" value="BETA-LACTAMASE-TYPE TRANSPEPTIDASE FOLD CONTAINING PROTEIN"/>
    <property type="match status" value="1"/>
</dbReference>
<evidence type="ECO:0000256" key="4">
    <source>
        <dbReference type="ARBA" id="ARBA00022960"/>
    </source>
</evidence>
<dbReference type="InterPro" id="IPR018044">
    <property type="entry name" value="Peptidase_S11"/>
</dbReference>
<name>A0A1G2HQA8_9BACT</name>
<dbReference type="GO" id="GO:0009002">
    <property type="term" value="F:serine-type D-Ala-D-Ala carboxypeptidase activity"/>
    <property type="evidence" value="ECO:0007669"/>
    <property type="project" value="InterPro"/>
</dbReference>
<organism evidence="12 13">
    <name type="scientific">Candidatus Staskawiczbacteria bacterium RIFCSPHIGHO2_01_FULL_39_25</name>
    <dbReference type="NCBI Taxonomy" id="1802202"/>
    <lineage>
        <taxon>Bacteria</taxon>
        <taxon>Candidatus Staskawicziibacteriota</taxon>
    </lineage>
</organism>
<accession>A0A1G2HQA8</accession>
<evidence type="ECO:0000256" key="3">
    <source>
        <dbReference type="ARBA" id="ARBA00022801"/>
    </source>
</evidence>
<sequence>MRSKIFLILIVSLGFFSYNPILIDAANQTSVIELQQKIQALQKEIKRLQLLLVDMRLKKELVSGSYLVMDVSDNAVISEKNTHQRYPIASLTKLMNAVIALEHIDADRTITLNEDMLKPLGYSPSLFLSSTVSAKNLLKASLIQSTNDASESLAYFIGTAKFVSLMNQKAKELGMQDTYFYDAHGLSLSNQSTASDLAKLVTYIQKNHPEILEITKDNNFWLPDPSGKMLKFKNLNDFYRLPEFLGGKTGYLPEAKESLASVFNLEGKSVIVVLLYSKNRQADVAKIMRNLK</sequence>
<dbReference type="Pfam" id="PF00768">
    <property type="entry name" value="Peptidase_S11"/>
    <property type="match status" value="1"/>
</dbReference>
<dbReference type="EMBL" id="MHOO01000003">
    <property type="protein sequence ID" value="OGZ64714.1"/>
    <property type="molecule type" value="Genomic_DNA"/>
</dbReference>
<comment type="caution">
    <text evidence="12">The sequence shown here is derived from an EMBL/GenBank/DDBJ whole genome shotgun (WGS) entry which is preliminary data.</text>
</comment>
<keyword evidence="3" id="KW-0378">Hydrolase</keyword>
<evidence type="ECO:0000256" key="2">
    <source>
        <dbReference type="ARBA" id="ARBA00022729"/>
    </source>
</evidence>
<gene>
    <name evidence="12" type="ORF">A2730_01995</name>
</gene>
<dbReference type="Proteomes" id="UP000176855">
    <property type="component" value="Unassembled WGS sequence"/>
</dbReference>
<dbReference type="GO" id="GO:0006508">
    <property type="term" value="P:proteolysis"/>
    <property type="evidence" value="ECO:0007669"/>
    <property type="project" value="InterPro"/>
</dbReference>
<feature type="coiled-coil region" evidence="10">
    <location>
        <begin position="31"/>
        <end position="58"/>
    </location>
</feature>
<keyword evidence="6" id="KW-0961">Cell wall biogenesis/degradation</keyword>
<keyword evidence="2" id="KW-0732">Signal</keyword>
<dbReference type="PANTHER" id="PTHR35333">
    <property type="entry name" value="BETA-LACTAMASE"/>
    <property type="match status" value="1"/>
</dbReference>
<dbReference type="STRING" id="1802202.A2730_01995"/>
<dbReference type="GO" id="GO:0071555">
    <property type="term" value="P:cell wall organization"/>
    <property type="evidence" value="ECO:0007669"/>
    <property type="project" value="UniProtKB-KW"/>
</dbReference>
<comment type="similarity">
    <text evidence="1 9">Belongs to the peptidase S11 family.</text>
</comment>
<dbReference type="GO" id="GO:0008360">
    <property type="term" value="P:regulation of cell shape"/>
    <property type="evidence" value="ECO:0007669"/>
    <property type="project" value="UniProtKB-KW"/>
</dbReference>
<evidence type="ECO:0000256" key="7">
    <source>
        <dbReference type="PIRSR" id="PIRSR618044-1"/>
    </source>
</evidence>